<feature type="region of interest" description="Disordered" evidence="1">
    <location>
        <begin position="1"/>
        <end position="27"/>
    </location>
</feature>
<sequence length="201" mass="22911">MGKRGPKSQFKTKREKESARKAKQRDWYAKNAGRHIQNVLHRRNQRIQENSELPAPPLPVELTDDGSDGSICSADETYYSIKNTLMDLKVEYEKTFGIEDMRGIGTVWLGEVMRAKSAKADTKLLSRADFLNQQAHRMGHRLVELVPTLLENAFELLEESEALELRIAQAILVFEEAMSFLKISSHCYGQAAERGILFWQG</sequence>
<keyword evidence="3" id="KW-1185">Reference proteome</keyword>
<name>A0A0C9U8X5_SPHS4</name>
<accession>A0A0C9U8X5</accession>
<reference evidence="2 3" key="1">
    <citation type="submission" date="2014-06" db="EMBL/GenBank/DDBJ databases">
        <title>Evolutionary Origins and Diversification of the Mycorrhizal Mutualists.</title>
        <authorList>
            <consortium name="DOE Joint Genome Institute"/>
            <consortium name="Mycorrhizal Genomics Consortium"/>
            <person name="Kohler A."/>
            <person name="Kuo A."/>
            <person name="Nagy L.G."/>
            <person name="Floudas D."/>
            <person name="Copeland A."/>
            <person name="Barry K.W."/>
            <person name="Cichocki N."/>
            <person name="Veneault-Fourrey C."/>
            <person name="LaButti K."/>
            <person name="Lindquist E.A."/>
            <person name="Lipzen A."/>
            <person name="Lundell T."/>
            <person name="Morin E."/>
            <person name="Murat C."/>
            <person name="Riley R."/>
            <person name="Ohm R."/>
            <person name="Sun H."/>
            <person name="Tunlid A."/>
            <person name="Henrissat B."/>
            <person name="Grigoriev I.V."/>
            <person name="Hibbett D.S."/>
            <person name="Martin F."/>
        </authorList>
    </citation>
    <scope>NUCLEOTIDE SEQUENCE [LARGE SCALE GENOMIC DNA]</scope>
    <source>
        <strain evidence="2 3">SS14</strain>
    </source>
</reference>
<evidence type="ECO:0000313" key="2">
    <source>
        <dbReference type="EMBL" id="KIJ30889.1"/>
    </source>
</evidence>
<evidence type="ECO:0000256" key="1">
    <source>
        <dbReference type="SAM" id="MobiDB-lite"/>
    </source>
</evidence>
<proteinExistence type="predicted"/>
<dbReference type="Proteomes" id="UP000054279">
    <property type="component" value="Unassembled WGS sequence"/>
</dbReference>
<dbReference type="AlphaFoldDB" id="A0A0C9U8X5"/>
<organism evidence="2 3">
    <name type="scientific">Sphaerobolus stellatus (strain SS14)</name>
    <dbReference type="NCBI Taxonomy" id="990650"/>
    <lineage>
        <taxon>Eukaryota</taxon>
        <taxon>Fungi</taxon>
        <taxon>Dikarya</taxon>
        <taxon>Basidiomycota</taxon>
        <taxon>Agaricomycotina</taxon>
        <taxon>Agaricomycetes</taxon>
        <taxon>Phallomycetidae</taxon>
        <taxon>Geastrales</taxon>
        <taxon>Sphaerobolaceae</taxon>
        <taxon>Sphaerobolus</taxon>
    </lineage>
</organism>
<protein>
    <submittedName>
        <fullName evidence="2">Uncharacterized protein</fullName>
    </submittedName>
</protein>
<feature type="compositionally biased region" description="Basic and acidic residues" evidence="1">
    <location>
        <begin position="12"/>
        <end position="27"/>
    </location>
</feature>
<feature type="region of interest" description="Disordered" evidence="1">
    <location>
        <begin position="47"/>
        <end position="66"/>
    </location>
</feature>
<dbReference type="HOGENOM" id="CLU_089410_0_0_1"/>
<evidence type="ECO:0000313" key="3">
    <source>
        <dbReference type="Proteomes" id="UP000054279"/>
    </source>
</evidence>
<gene>
    <name evidence="2" type="ORF">M422DRAFT_267496</name>
</gene>
<dbReference type="EMBL" id="KN837252">
    <property type="protein sequence ID" value="KIJ30889.1"/>
    <property type="molecule type" value="Genomic_DNA"/>
</dbReference>
<feature type="compositionally biased region" description="Basic residues" evidence="1">
    <location>
        <begin position="1"/>
        <end position="11"/>
    </location>
</feature>